<dbReference type="Gene3D" id="3.40.50.360">
    <property type="match status" value="1"/>
</dbReference>
<sequence length="211" mass="23671">MNEMKLIGIVGTNSSRSTNRQLLHYIQKHFSEQAEIEICEIKDLPAFNEPEEAVAPAAVKELSDKLDEADGVIISTPEYDHAIPAALKSALEWLSYTTRPLIDKSVMIVGASHGSLGSSRAQAHLRQILDAPELKARIMPGMEFLLGRSLEAFDESGELVYGDKVTELEECFEEFQLFVTLTNQLTKDQRFKTEQKRNFTWEQAVNGGIEK</sequence>
<protein>
    <submittedName>
        <fullName evidence="2">Oxidoreductase</fullName>
    </submittedName>
</protein>
<dbReference type="SUPFAM" id="SSF52218">
    <property type="entry name" value="Flavoproteins"/>
    <property type="match status" value="1"/>
</dbReference>
<dbReference type="InterPro" id="IPR005025">
    <property type="entry name" value="FMN_Rdtase-like_dom"/>
</dbReference>
<dbReference type="Proteomes" id="UP000183700">
    <property type="component" value="Unassembled WGS sequence"/>
</dbReference>
<organism evidence="2 3">
    <name type="scientific">Enterococcus devriesei</name>
    <dbReference type="NCBI Taxonomy" id="319970"/>
    <lineage>
        <taxon>Bacteria</taxon>
        <taxon>Bacillati</taxon>
        <taxon>Bacillota</taxon>
        <taxon>Bacilli</taxon>
        <taxon>Lactobacillales</taxon>
        <taxon>Enterococcaceae</taxon>
        <taxon>Enterococcus</taxon>
    </lineage>
</organism>
<evidence type="ECO:0000313" key="2">
    <source>
        <dbReference type="EMBL" id="OJG35069.1"/>
    </source>
</evidence>
<dbReference type="PANTHER" id="PTHR30543:SF21">
    <property type="entry name" value="NAD(P)H-DEPENDENT FMN REDUCTASE LOT6"/>
    <property type="match status" value="1"/>
</dbReference>
<evidence type="ECO:0000313" key="3">
    <source>
        <dbReference type="Proteomes" id="UP000183700"/>
    </source>
</evidence>
<dbReference type="GO" id="GO:0005829">
    <property type="term" value="C:cytosol"/>
    <property type="evidence" value="ECO:0007669"/>
    <property type="project" value="TreeGrafter"/>
</dbReference>
<keyword evidence="3" id="KW-1185">Reference proteome</keyword>
<reference evidence="2 3" key="1">
    <citation type="submission" date="2014-12" db="EMBL/GenBank/DDBJ databases">
        <title>Draft genome sequences of 29 type strains of Enterococci.</title>
        <authorList>
            <person name="Zhong Z."/>
            <person name="Sun Z."/>
            <person name="Liu W."/>
            <person name="Zhang W."/>
            <person name="Zhang H."/>
        </authorList>
    </citation>
    <scope>NUCLEOTIDE SEQUENCE [LARGE SCALE GENOMIC DNA]</scope>
    <source>
        <strain evidence="2 3">DSM 22802</strain>
    </source>
</reference>
<accession>A0A1L8SSH1</accession>
<dbReference type="STRING" id="319970.RV00_GL003088"/>
<name>A0A1L8SSH1_9ENTE</name>
<dbReference type="GO" id="GO:0016491">
    <property type="term" value="F:oxidoreductase activity"/>
    <property type="evidence" value="ECO:0007669"/>
    <property type="project" value="InterPro"/>
</dbReference>
<gene>
    <name evidence="2" type="ORF">RV00_GL003088</name>
</gene>
<dbReference type="EMBL" id="JXKM01000009">
    <property type="protein sequence ID" value="OJG35069.1"/>
    <property type="molecule type" value="Genomic_DNA"/>
</dbReference>
<evidence type="ECO:0000259" key="1">
    <source>
        <dbReference type="Pfam" id="PF03358"/>
    </source>
</evidence>
<dbReference type="PANTHER" id="PTHR30543">
    <property type="entry name" value="CHROMATE REDUCTASE"/>
    <property type="match status" value="1"/>
</dbReference>
<dbReference type="InterPro" id="IPR029039">
    <property type="entry name" value="Flavoprotein-like_sf"/>
</dbReference>
<dbReference type="AlphaFoldDB" id="A0A1L8SSH1"/>
<dbReference type="InterPro" id="IPR050712">
    <property type="entry name" value="NAD(P)H-dep_reductase"/>
</dbReference>
<dbReference type="Pfam" id="PF03358">
    <property type="entry name" value="FMN_red"/>
    <property type="match status" value="1"/>
</dbReference>
<comment type="caution">
    <text evidence="2">The sequence shown here is derived from an EMBL/GenBank/DDBJ whole genome shotgun (WGS) entry which is preliminary data.</text>
</comment>
<feature type="domain" description="NADPH-dependent FMN reductase-like" evidence="1">
    <location>
        <begin position="4"/>
        <end position="148"/>
    </location>
</feature>
<proteinExistence type="predicted"/>
<dbReference type="GO" id="GO:0010181">
    <property type="term" value="F:FMN binding"/>
    <property type="evidence" value="ECO:0007669"/>
    <property type="project" value="TreeGrafter"/>
</dbReference>